<accession>A0AAW4L250</accession>
<dbReference type="Proteomes" id="UP000811899">
    <property type="component" value="Unassembled WGS sequence"/>
</dbReference>
<sequence>MKKKLIVAATAGALTLAASQAFALENQFNGMYKLKYIVGNYETGGSAYLTPNKKSATAANYFEQRARIFYTAKATEGLALKTGFEIDSVFGDRAQNLASRGSGGALESDATNLETKWVYLDFAIPSTPVSVKAGIQPYKDAIKGTFLDGDIAGIYASGKFGAATTGIGYFRAYEGYSNGFVIAPRGTDNLDILAVDAAYALTKNINVGGAYYLYADYRTAAAKVINTLALTADAKVGPATISGFAAYQGGYSKGNTTGVSNRSVSAMAANVAAKMPVGPGTAKAAFLFTSGDKKTTDSVDRTWTSATTNIQGSNTGVVTSSSTAGVTVPNTTVQTPAATAANSYNESGMMLLNRNTAAGGTSTDQEIFYTTSGVGGRGVTLLTFGYDASITPKLFVNSNVGFGLNSASNGGNGNQFVGTEINTEVGYKLYDNLTSSVQAAYVFLGDFYKNSLGTGSDPVNPYTARVVLSYTF</sequence>
<dbReference type="AlphaFoldDB" id="A0AAW4L250"/>
<evidence type="ECO:0000256" key="1">
    <source>
        <dbReference type="SAM" id="SignalP"/>
    </source>
</evidence>
<reference evidence="2 3" key="1">
    <citation type="submission" date="2021-05" db="EMBL/GenBank/DDBJ databases">
        <title>The draft genome of Geobacter pelophilus DSM 12255.</title>
        <authorList>
            <person name="Xu Z."/>
            <person name="Masuda Y."/>
            <person name="Itoh H."/>
            <person name="Senoo K."/>
        </authorList>
    </citation>
    <scope>NUCLEOTIDE SEQUENCE [LARGE SCALE GENOMIC DNA]</scope>
    <source>
        <strain evidence="2 3">DSM 12255</strain>
    </source>
</reference>
<dbReference type="EMBL" id="JAHCVJ010000004">
    <property type="protein sequence ID" value="MBT0664948.1"/>
    <property type="molecule type" value="Genomic_DNA"/>
</dbReference>
<gene>
    <name evidence="2" type="ORF">KI809_11620</name>
</gene>
<evidence type="ECO:0000313" key="2">
    <source>
        <dbReference type="EMBL" id="MBT0664948.1"/>
    </source>
</evidence>
<proteinExistence type="predicted"/>
<dbReference type="RefSeq" id="WP_214171721.1">
    <property type="nucleotide sequence ID" value="NZ_JAHCVJ010000004.1"/>
</dbReference>
<name>A0AAW4L250_9BACT</name>
<keyword evidence="3" id="KW-1185">Reference proteome</keyword>
<feature type="signal peptide" evidence="1">
    <location>
        <begin position="1"/>
        <end position="23"/>
    </location>
</feature>
<protein>
    <submittedName>
        <fullName evidence="2">Uncharacterized protein</fullName>
    </submittedName>
</protein>
<feature type="chain" id="PRO_5043767057" evidence="1">
    <location>
        <begin position="24"/>
        <end position="472"/>
    </location>
</feature>
<comment type="caution">
    <text evidence="2">The sequence shown here is derived from an EMBL/GenBank/DDBJ whole genome shotgun (WGS) entry which is preliminary data.</text>
</comment>
<organism evidence="2 3">
    <name type="scientific">Geoanaerobacter pelophilus</name>
    <dbReference type="NCBI Taxonomy" id="60036"/>
    <lineage>
        <taxon>Bacteria</taxon>
        <taxon>Pseudomonadati</taxon>
        <taxon>Thermodesulfobacteriota</taxon>
        <taxon>Desulfuromonadia</taxon>
        <taxon>Geobacterales</taxon>
        <taxon>Geobacteraceae</taxon>
        <taxon>Geoanaerobacter</taxon>
    </lineage>
</organism>
<evidence type="ECO:0000313" key="3">
    <source>
        <dbReference type="Proteomes" id="UP000811899"/>
    </source>
</evidence>
<keyword evidence="1" id="KW-0732">Signal</keyword>